<proteinExistence type="predicted"/>
<gene>
    <name evidence="1" type="ORF">KW502_05675</name>
</gene>
<protein>
    <recommendedName>
        <fullName evidence="3">DUF3168 domain-containing protein</fullName>
    </recommendedName>
</protein>
<reference evidence="1 2" key="1">
    <citation type="submission" date="2021-07" db="EMBL/GenBank/DDBJ databases">
        <title>Mesonia aestuariivivens sp. nov., isolated from a tidal flat.</title>
        <authorList>
            <person name="Kim Y.-O."/>
            <person name="Yoon J.-H."/>
        </authorList>
    </citation>
    <scope>NUCLEOTIDE SEQUENCE [LARGE SCALE GENOMIC DNA]</scope>
    <source>
        <strain evidence="1 2">JHPTF-M18</strain>
    </source>
</reference>
<dbReference type="Proteomes" id="UP000719267">
    <property type="component" value="Unassembled WGS sequence"/>
</dbReference>
<evidence type="ECO:0000313" key="2">
    <source>
        <dbReference type="Proteomes" id="UP000719267"/>
    </source>
</evidence>
<evidence type="ECO:0008006" key="3">
    <source>
        <dbReference type="Google" id="ProtNLM"/>
    </source>
</evidence>
<accession>A0ABS6W0A5</accession>
<dbReference type="EMBL" id="JAHWDF010000004">
    <property type="protein sequence ID" value="MBW2961283.1"/>
    <property type="molecule type" value="Genomic_DNA"/>
</dbReference>
<sequence>MIVDYTEQFAENNLGYKFQYGAEHWQNLIDAEDDTSIPFEEKQKYLLFLWHDEEDKLNEHGATEALTYTGEFLLMVRSKLSDESQETKYKDAVRYLKGEASKVLEGYLNCDGYTVKRWKKIEVYDEFDTNMDGLKIQFTIEYIEQ</sequence>
<name>A0ABS6W0A5_9FLAO</name>
<keyword evidence="2" id="KW-1185">Reference proteome</keyword>
<organism evidence="1 2">
    <name type="scientific">Mesonia aestuariivivens</name>
    <dbReference type="NCBI Taxonomy" id="2796128"/>
    <lineage>
        <taxon>Bacteria</taxon>
        <taxon>Pseudomonadati</taxon>
        <taxon>Bacteroidota</taxon>
        <taxon>Flavobacteriia</taxon>
        <taxon>Flavobacteriales</taxon>
        <taxon>Flavobacteriaceae</taxon>
        <taxon>Mesonia</taxon>
    </lineage>
</organism>
<evidence type="ECO:0000313" key="1">
    <source>
        <dbReference type="EMBL" id="MBW2961283.1"/>
    </source>
</evidence>
<comment type="caution">
    <text evidence="1">The sequence shown here is derived from an EMBL/GenBank/DDBJ whole genome shotgun (WGS) entry which is preliminary data.</text>
</comment>
<dbReference type="RefSeq" id="WP_219039563.1">
    <property type="nucleotide sequence ID" value="NZ_JAHWDF010000004.1"/>
</dbReference>